<protein>
    <recommendedName>
        <fullName evidence="16">Cytochrome P450</fullName>
    </recommendedName>
</protein>
<keyword evidence="10 13" id="KW-0408">Iron</keyword>
<dbReference type="InterPro" id="IPR036396">
    <property type="entry name" value="Cyt_P450_sf"/>
</dbReference>
<comment type="similarity">
    <text evidence="4">Belongs to the cytochrome P450 family.</text>
</comment>
<evidence type="ECO:0000256" key="7">
    <source>
        <dbReference type="ARBA" id="ARBA00022723"/>
    </source>
</evidence>
<dbReference type="PRINTS" id="PR00385">
    <property type="entry name" value="P450"/>
</dbReference>
<keyword evidence="11" id="KW-0503">Monooxygenase</keyword>
<evidence type="ECO:0000256" key="13">
    <source>
        <dbReference type="PIRSR" id="PIRSR602401-1"/>
    </source>
</evidence>
<keyword evidence="9" id="KW-0560">Oxidoreductase</keyword>
<evidence type="ECO:0000313" key="15">
    <source>
        <dbReference type="Proteomes" id="UP001148786"/>
    </source>
</evidence>
<dbReference type="OrthoDB" id="1470350at2759"/>
<dbReference type="Pfam" id="PF00067">
    <property type="entry name" value="p450"/>
    <property type="match status" value="1"/>
</dbReference>
<comment type="cofactor">
    <cofactor evidence="1 13">
        <name>heme</name>
        <dbReference type="ChEBI" id="CHEBI:30413"/>
    </cofactor>
</comment>
<organism evidence="14 15">
    <name type="scientific">Agrocybe chaxingu</name>
    <dbReference type="NCBI Taxonomy" id="84603"/>
    <lineage>
        <taxon>Eukaryota</taxon>
        <taxon>Fungi</taxon>
        <taxon>Dikarya</taxon>
        <taxon>Basidiomycota</taxon>
        <taxon>Agaricomycotina</taxon>
        <taxon>Agaricomycetes</taxon>
        <taxon>Agaricomycetidae</taxon>
        <taxon>Agaricales</taxon>
        <taxon>Agaricineae</taxon>
        <taxon>Strophariaceae</taxon>
        <taxon>Agrocybe</taxon>
    </lineage>
</organism>
<evidence type="ECO:0008006" key="16">
    <source>
        <dbReference type="Google" id="ProtNLM"/>
    </source>
</evidence>
<evidence type="ECO:0000256" key="1">
    <source>
        <dbReference type="ARBA" id="ARBA00001971"/>
    </source>
</evidence>
<evidence type="ECO:0000256" key="8">
    <source>
        <dbReference type="ARBA" id="ARBA00022989"/>
    </source>
</evidence>
<evidence type="ECO:0000256" key="12">
    <source>
        <dbReference type="ARBA" id="ARBA00023136"/>
    </source>
</evidence>
<comment type="caution">
    <text evidence="14">The sequence shown here is derived from an EMBL/GenBank/DDBJ whole genome shotgun (WGS) entry which is preliminary data.</text>
</comment>
<evidence type="ECO:0000256" key="2">
    <source>
        <dbReference type="ARBA" id="ARBA00004370"/>
    </source>
</evidence>
<keyword evidence="15" id="KW-1185">Reference proteome</keyword>
<evidence type="ECO:0000256" key="3">
    <source>
        <dbReference type="ARBA" id="ARBA00004721"/>
    </source>
</evidence>
<reference evidence="14" key="1">
    <citation type="submission" date="2022-07" db="EMBL/GenBank/DDBJ databases">
        <title>Genome Sequence of Agrocybe chaxingu.</title>
        <authorList>
            <person name="Buettner E."/>
        </authorList>
    </citation>
    <scope>NUCLEOTIDE SEQUENCE</scope>
    <source>
        <strain evidence="14">MP-N11</strain>
    </source>
</reference>
<dbReference type="InterPro" id="IPR001128">
    <property type="entry name" value="Cyt_P450"/>
</dbReference>
<dbReference type="PANTHER" id="PTHR24305">
    <property type="entry name" value="CYTOCHROME P450"/>
    <property type="match status" value="1"/>
</dbReference>
<evidence type="ECO:0000256" key="11">
    <source>
        <dbReference type="ARBA" id="ARBA00023033"/>
    </source>
</evidence>
<evidence type="ECO:0000256" key="5">
    <source>
        <dbReference type="ARBA" id="ARBA00022617"/>
    </source>
</evidence>
<evidence type="ECO:0000313" key="14">
    <source>
        <dbReference type="EMBL" id="KAJ3514174.1"/>
    </source>
</evidence>
<dbReference type="InterPro" id="IPR050121">
    <property type="entry name" value="Cytochrome_P450_monoxygenase"/>
</dbReference>
<comment type="subcellular location">
    <subcellularLocation>
        <location evidence="2">Membrane</location>
    </subcellularLocation>
</comment>
<dbReference type="PANTHER" id="PTHR24305:SF166">
    <property type="entry name" value="CYTOCHROME P450 12A4, MITOCHONDRIAL-RELATED"/>
    <property type="match status" value="1"/>
</dbReference>
<evidence type="ECO:0000256" key="6">
    <source>
        <dbReference type="ARBA" id="ARBA00022692"/>
    </source>
</evidence>
<feature type="binding site" description="axial binding residue" evidence="13">
    <location>
        <position position="487"/>
    </location>
    <ligand>
        <name>heme</name>
        <dbReference type="ChEBI" id="CHEBI:30413"/>
    </ligand>
    <ligandPart>
        <name>Fe</name>
        <dbReference type="ChEBI" id="CHEBI:18248"/>
    </ligandPart>
</feature>
<gene>
    <name evidence="14" type="ORF">NLJ89_g2526</name>
</gene>
<dbReference type="PRINTS" id="PR00463">
    <property type="entry name" value="EP450I"/>
</dbReference>
<evidence type="ECO:0000256" key="4">
    <source>
        <dbReference type="ARBA" id="ARBA00010617"/>
    </source>
</evidence>
<keyword evidence="5 13" id="KW-0349">Heme</keyword>
<keyword evidence="6" id="KW-0812">Transmembrane</keyword>
<dbReference type="GO" id="GO:0005506">
    <property type="term" value="F:iron ion binding"/>
    <property type="evidence" value="ECO:0007669"/>
    <property type="project" value="InterPro"/>
</dbReference>
<keyword evidence="12" id="KW-0472">Membrane</keyword>
<dbReference type="Gene3D" id="1.10.630.10">
    <property type="entry name" value="Cytochrome P450"/>
    <property type="match status" value="1"/>
</dbReference>
<dbReference type="GO" id="GO:0016705">
    <property type="term" value="F:oxidoreductase activity, acting on paired donors, with incorporation or reduction of molecular oxygen"/>
    <property type="evidence" value="ECO:0007669"/>
    <property type="project" value="InterPro"/>
</dbReference>
<keyword evidence="8" id="KW-1133">Transmembrane helix</keyword>
<dbReference type="EMBL" id="JANKHO010000158">
    <property type="protein sequence ID" value="KAJ3514174.1"/>
    <property type="molecule type" value="Genomic_DNA"/>
</dbReference>
<comment type="pathway">
    <text evidence="3">Secondary metabolite biosynthesis; terpenoid biosynthesis.</text>
</comment>
<dbReference type="AlphaFoldDB" id="A0A9W8K482"/>
<dbReference type="GO" id="GO:0016020">
    <property type="term" value="C:membrane"/>
    <property type="evidence" value="ECO:0007669"/>
    <property type="project" value="UniProtKB-SubCell"/>
</dbReference>
<evidence type="ECO:0000256" key="9">
    <source>
        <dbReference type="ARBA" id="ARBA00023002"/>
    </source>
</evidence>
<dbReference type="GO" id="GO:0004497">
    <property type="term" value="F:monooxygenase activity"/>
    <property type="evidence" value="ECO:0007669"/>
    <property type="project" value="UniProtKB-KW"/>
</dbReference>
<proteinExistence type="inferred from homology"/>
<dbReference type="SUPFAM" id="SSF48264">
    <property type="entry name" value="Cytochrome P450"/>
    <property type="match status" value="1"/>
</dbReference>
<dbReference type="InterPro" id="IPR002401">
    <property type="entry name" value="Cyt_P450_E_grp-I"/>
</dbReference>
<dbReference type="GO" id="GO:0020037">
    <property type="term" value="F:heme binding"/>
    <property type="evidence" value="ECO:0007669"/>
    <property type="project" value="InterPro"/>
</dbReference>
<evidence type="ECO:0000256" key="10">
    <source>
        <dbReference type="ARBA" id="ARBA00023004"/>
    </source>
</evidence>
<sequence>MDKLLGRHTAFESCLFQAAQSSILPYCTLICPCIAFKIFRLALNEWTSPLRNIRGPPNPSFFYGNQRQLFEAENTVTEEKWIEEYGSTFKYTGFFGSNALYVADTKAVNHILTETHVYQKPSWLQYIFIRILGAGLVVVEGDKHQKQACRRRIMNPAFGSPQIRDLTGIFVEKAVELRDIWLEESMRNKEANSRIDVLAWLRKLTLDVIGLAGFGYKFDALKTDSNELHQAFSTIFRSANRVNPHQLLRGFFPFLRPILERLPDRQDVAAQNAIKNANRIGNELMRSSEAALMMHDSNGKAEKNSWKGRDLLSLLLRANLATDLPPSQRMSDEEVMDRALSTTWALFALAQYPDIQEKLRRELLSVKTDYPSFDELNALPYLDMFVRESLRLLGPVVATTRVAVQDSVLPLGKPIQGKDGKVLHEILIRKGDNVHIPVLMINSDKEIWGEDAATFRPARWQNIPEAASAIPGVWGHLLTFIGGPRACIGFRFALAEMKALLFTLVRAFEFELAVPVADIKSSGQRPSLRSEPSVGVQMPLKLEAFQHN</sequence>
<name>A0A9W8K482_9AGAR</name>
<keyword evidence="7 13" id="KW-0479">Metal-binding</keyword>
<accession>A0A9W8K482</accession>
<dbReference type="Proteomes" id="UP001148786">
    <property type="component" value="Unassembled WGS sequence"/>
</dbReference>